<dbReference type="InterPro" id="IPR036259">
    <property type="entry name" value="MFS_trans_sf"/>
</dbReference>
<protein>
    <recommendedName>
        <fullName evidence="8">Major facilitator superfamily (MFS) profile domain-containing protein</fullName>
    </recommendedName>
</protein>
<dbReference type="AlphaFoldDB" id="A0A1X7VKL6"/>
<dbReference type="SUPFAM" id="SSF103473">
    <property type="entry name" value="MFS general substrate transporter"/>
    <property type="match status" value="1"/>
</dbReference>
<feature type="transmembrane region" description="Helical" evidence="5">
    <location>
        <begin position="326"/>
        <end position="347"/>
    </location>
</feature>
<feature type="transmembrane region" description="Helical" evidence="5">
    <location>
        <begin position="283"/>
        <end position="306"/>
    </location>
</feature>
<dbReference type="InParanoid" id="A0A1X7VKL6"/>
<dbReference type="EnsemblMetazoa" id="Aqu2.1.40355_001">
    <property type="protein sequence ID" value="Aqu2.1.40355_001"/>
    <property type="gene ID" value="Aqu2.1.40355"/>
</dbReference>
<feature type="transmembrane region" description="Helical" evidence="5">
    <location>
        <begin position="448"/>
        <end position="469"/>
    </location>
</feature>
<evidence type="ECO:0008006" key="8">
    <source>
        <dbReference type="Google" id="ProtNLM"/>
    </source>
</evidence>
<dbReference type="EnsemblMetazoa" id="XM_011411725.2">
    <property type="protein sequence ID" value="XP_011410027.1"/>
    <property type="gene ID" value="LOC105316659"/>
</dbReference>
<feature type="transmembrane region" description="Helical" evidence="5">
    <location>
        <begin position="413"/>
        <end position="436"/>
    </location>
</feature>
<feature type="transmembrane region" description="Helical" evidence="5">
    <location>
        <begin position="354"/>
        <end position="374"/>
    </location>
</feature>
<dbReference type="KEGG" id="aqu:105316659"/>
<organism evidence="6">
    <name type="scientific">Amphimedon queenslandica</name>
    <name type="common">Sponge</name>
    <dbReference type="NCBI Taxonomy" id="400682"/>
    <lineage>
        <taxon>Eukaryota</taxon>
        <taxon>Metazoa</taxon>
        <taxon>Porifera</taxon>
        <taxon>Demospongiae</taxon>
        <taxon>Heteroscleromorpha</taxon>
        <taxon>Haplosclerida</taxon>
        <taxon>Niphatidae</taxon>
        <taxon>Amphimedon</taxon>
    </lineage>
</organism>
<evidence type="ECO:0000313" key="7">
    <source>
        <dbReference type="Proteomes" id="UP000007879"/>
    </source>
</evidence>
<dbReference type="Gene3D" id="1.20.1250.20">
    <property type="entry name" value="MFS general substrate transporter like domains"/>
    <property type="match status" value="2"/>
</dbReference>
<dbReference type="PANTHER" id="PTHR23507:SF1">
    <property type="entry name" value="FI18259P1-RELATED"/>
    <property type="match status" value="1"/>
</dbReference>
<dbReference type="InterPro" id="IPR011701">
    <property type="entry name" value="MFS"/>
</dbReference>
<feature type="transmembrane region" description="Helical" evidence="5">
    <location>
        <begin position="380"/>
        <end position="401"/>
    </location>
</feature>
<evidence type="ECO:0000256" key="3">
    <source>
        <dbReference type="ARBA" id="ARBA00022989"/>
    </source>
</evidence>
<accession>A0A1X7VKL6</accession>
<keyword evidence="3 5" id="KW-1133">Transmembrane helix</keyword>
<gene>
    <name evidence="6" type="primary">105316659</name>
</gene>
<reference evidence="7" key="1">
    <citation type="journal article" date="2010" name="Nature">
        <title>The Amphimedon queenslandica genome and the evolution of animal complexity.</title>
        <authorList>
            <person name="Srivastava M."/>
            <person name="Simakov O."/>
            <person name="Chapman J."/>
            <person name="Fahey B."/>
            <person name="Gauthier M.E."/>
            <person name="Mitros T."/>
            <person name="Richards G.S."/>
            <person name="Conaco C."/>
            <person name="Dacre M."/>
            <person name="Hellsten U."/>
            <person name="Larroux C."/>
            <person name="Putnam N.H."/>
            <person name="Stanke M."/>
            <person name="Adamska M."/>
            <person name="Darling A."/>
            <person name="Degnan S.M."/>
            <person name="Oakley T.H."/>
            <person name="Plachetzki D.C."/>
            <person name="Zhai Y."/>
            <person name="Adamski M."/>
            <person name="Calcino A."/>
            <person name="Cummins S.F."/>
            <person name="Goodstein D.M."/>
            <person name="Harris C."/>
            <person name="Jackson D.J."/>
            <person name="Leys S.P."/>
            <person name="Shu S."/>
            <person name="Woodcroft B.J."/>
            <person name="Vervoort M."/>
            <person name="Kosik K.S."/>
            <person name="Manning G."/>
            <person name="Degnan B.M."/>
            <person name="Rokhsar D.S."/>
        </authorList>
    </citation>
    <scope>NUCLEOTIDE SEQUENCE [LARGE SCALE GENOMIC DNA]</scope>
</reference>
<keyword evidence="2 5" id="KW-0812">Transmembrane</keyword>
<keyword evidence="4 5" id="KW-0472">Membrane</keyword>
<name>A0A1X7VKL6_AMPQE</name>
<evidence type="ECO:0000256" key="2">
    <source>
        <dbReference type="ARBA" id="ARBA00022692"/>
    </source>
</evidence>
<feature type="transmembrane region" description="Helical" evidence="5">
    <location>
        <begin position="93"/>
        <end position="112"/>
    </location>
</feature>
<evidence type="ECO:0000256" key="5">
    <source>
        <dbReference type="SAM" id="Phobius"/>
    </source>
</evidence>
<evidence type="ECO:0000256" key="1">
    <source>
        <dbReference type="ARBA" id="ARBA00004141"/>
    </source>
</evidence>
<evidence type="ECO:0000256" key="4">
    <source>
        <dbReference type="ARBA" id="ARBA00023136"/>
    </source>
</evidence>
<feature type="transmembrane region" description="Helical" evidence="5">
    <location>
        <begin position="224"/>
        <end position="241"/>
    </location>
</feature>
<dbReference type="OrthoDB" id="430300at2759"/>
<reference evidence="6" key="2">
    <citation type="submission" date="2017-05" db="UniProtKB">
        <authorList>
            <consortium name="EnsemblMetazoa"/>
        </authorList>
    </citation>
    <scope>IDENTIFICATION</scope>
</reference>
<keyword evidence="7" id="KW-1185">Reference proteome</keyword>
<dbReference type="Proteomes" id="UP000007879">
    <property type="component" value="Unassembled WGS sequence"/>
</dbReference>
<feature type="transmembrane region" description="Helical" evidence="5">
    <location>
        <begin position="124"/>
        <end position="143"/>
    </location>
</feature>
<dbReference type="GO" id="GO:0016020">
    <property type="term" value="C:membrane"/>
    <property type="evidence" value="ECO:0007669"/>
    <property type="project" value="UniProtKB-SubCell"/>
</dbReference>
<evidence type="ECO:0000313" key="6">
    <source>
        <dbReference type="EnsemblMetazoa" id="Aqu2.1.40355_001"/>
    </source>
</evidence>
<proteinExistence type="predicted"/>
<feature type="transmembrane region" description="Helical" evidence="5">
    <location>
        <begin position="149"/>
        <end position="175"/>
    </location>
</feature>
<dbReference type="Pfam" id="PF07690">
    <property type="entry name" value="MFS_1"/>
    <property type="match status" value="1"/>
</dbReference>
<dbReference type="eggNOG" id="KOG2816">
    <property type="taxonomic scope" value="Eukaryota"/>
</dbReference>
<dbReference type="PANTHER" id="PTHR23507">
    <property type="entry name" value="ZGC:174356"/>
    <property type="match status" value="1"/>
</dbReference>
<sequence length="493" mass="54531">MEGSVQREAVDQRQAYAKYFPIEIPFLLYQFSEHFYRLLYQQYFFQQLSKEALEGDLGVLNTSITRQCLTQSYVANYTGDEEFVQLQERVNRLNMYSELTFLGFSLLVGLVLGPLSDIVGRKPIMLTAVVGLCLTALLQFAIIHFSLNVYYYLLCSLFFGASGGFATVMTVIVATVHDVTPNNSKAFTIRIGIVESCIAIAKATTSIATNDWIQKTNCNFEPPAWLMITITALAMITVILMPESLSKKVRLHNQELSNRGFNKIVTGIKLYVMPSYIGCKNYLILWTATIIICLASLGLGASYSIMNYFLHNEPLQWTYDRIGTYGAIYSAAMGVSLIVLLPILVFLRLSIYYISLIGAIAAVVTNILIANISSKSTSEMFVLGIFQGLLILVYPTIRSCIAEVVGPERQGSAFSIATSCQVVAGMASIVASNEIYHPQVSSHANAGIVFWIMAGAWSLTIPLILLLAFKDKLCKNKSALFEAEKKSYGAAIQ</sequence>
<comment type="subcellular location">
    <subcellularLocation>
        <location evidence="1">Membrane</location>
        <topology evidence="1">Multi-pass membrane protein</topology>
    </subcellularLocation>
</comment>
<dbReference type="GO" id="GO:0022857">
    <property type="term" value="F:transmembrane transporter activity"/>
    <property type="evidence" value="ECO:0007669"/>
    <property type="project" value="InterPro"/>
</dbReference>